<sequence length="195" mass="21998">MITIKCEHSVRRPRDGYAPPEHVITYEIMPIIFDDFEINGFPGASLKKCNSVAIAQAIAAHVIMDALIDCANILVNSRDRVTTTTTIDCITHSTEEDSKFSIINNGEFEGKVSVKTNETGSIDFRIFNVIVPRERLHEQPDAIMISEVCERLNKEIKRIGMECEFLKTAIDNHEQDVRKIAVDSPLPDSVLDRIR</sequence>
<dbReference type="RefSeq" id="WP_101266027.1">
    <property type="nucleotide sequence ID" value="NZ_NWTK01000005.1"/>
</dbReference>
<reference evidence="1 2" key="1">
    <citation type="submission" date="2017-09" db="EMBL/GenBank/DDBJ databases">
        <title>Biodiversity and function of Thalassospira species in the particle-attached aromatic-hydrocarbon-degrading consortia from the surface seawater of the South China Sea.</title>
        <authorList>
            <person name="Dong C."/>
            <person name="Liu R."/>
            <person name="Shao Z."/>
        </authorList>
    </citation>
    <scope>NUCLEOTIDE SEQUENCE [LARGE SCALE GENOMIC DNA]</scope>
    <source>
        <strain evidence="1 2">CSC1P2</strain>
    </source>
</reference>
<accession>A0A2N3KVC7</accession>
<evidence type="ECO:0000313" key="2">
    <source>
        <dbReference type="Proteomes" id="UP000233597"/>
    </source>
</evidence>
<name>A0A2N3KVC7_9PROT</name>
<dbReference type="AlphaFoldDB" id="A0A2N3KVC7"/>
<evidence type="ECO:0000313" key="1">
    <source>
        <dbReference type="EMBL" id="PKR54423.1"/>
    </source>
</evidence>
<gene>
    <name evidence="1" type="ORF">COO20_09850</name>
</gene>
<dbReference type="EMBL" id="NWTK01000005">
    <property type="protein sequence ID" value="PKR54423.1"/>
    <property type="molecule type" value="Genomic_DNA"/>
</dbReference>
<organism evidence="1 2">
    <name type="scientific">Thalassospira marina</name>
    <dbReference type="NCBI Taxonomy" id="2048283"/>
    <lineage>
        <taxon>Bacteria</taxon>
        <taxon>Pseudomonadati</taxon>
        <taxon>Pseudomonadota</taxon>
        <taxon>Alphaproteobacteria</taxon>
        <taxon>Rhodospirillales</taxon>
        <taxon>Thalassospiraceae</taxon>
        <taxon>Thalassospira</taxon>
    </lineage>
</organism>
<comment type="caution">
    <text evidence="1">The sequence shown here is derived from an EMBL/GenBank/DDBJ whole genome shotgun (WGS) entry which is preliminary data.</text>
</comment>
<dbReference type="Proteomes" id="UP000233597">
    <property type="component" value="Unassembled WGS sequence"/>
</dbReference>
<proteinExistence type="predicted"/>
<protein>
    <submittedName>
        <fullName evidence="1">Uncharacterized protein</fullName>
    </submittedName>
</protein>